<evidence type="ECO:0000256" key="3">
    <source>
        <dbReference type="ARBA" id="ARBA00012438"/>
    </source>
</evidence>
<dbReference type="GO" id="GO:0000155">
    <property type="term" value="F:phosphorelay sensor kinase activity"/>
    <property type="evidence" value="ECO:0007669"/>
    <property type="project" value="InterPro"/>
</dbReference>
<dbReference type="HOGENOM" id="CLU_430761_0_0_0"/>
<dbReference type="GO" id="GO:0016036">
    <property type="term" value="P:cellular response to phosphate starvation"/>
    <property type="evidence" value="ECO:0007669"/>
    <property type="project" value="TreeGrafter"/>
</dbReference>
<dbReference type="Pfam" id="PF05226">
    <property type="entry name" value="CHASE2"/>
    <property type="match status" value="1"/>
</dbReference>
<dbReference type="SUPFAM" id="SSF47384">
    <property type="entry name" value="Homodimeric domain of signal transducing histidine kinase"/>
    <property type="match status" value="1"/>
</dbReference>
<dbReference type="PANTHER" id="PTHR45453:SF1">
    <property type="entry name" value="PHOSPHATE REGULON SENSOR PROTEIN PHOR"/>
    <property type="match status" value="1"/>
</dbReference>
<dbReference type="EMBL" id="CP000473">
    <property type="protein sequence ID" value="ABJ82841.1"/>
    <property type="molecule type" value="Genomic_DNA"/>
</dbReference>
<dbReference type="InterPro" id="IPR007890">
    <property type="entry name" value="CHASE2"/>
</dbReference>
<dbReference type="AlphaFoldDB" id="Q027H2"/>
<evidence type="ECO:0000256" key="11">
    <source>
        <dbReference type="ARBA" id="ARBA00023136"/>
    </source>
</evidence>
<dbReference type="PRINTS" id="PR00344">
    <property type="entry name" value="BCTRLSENSOR"/>
</dbReference>
<dbReference type="InterPro" id="IPR050351">
    <property type="entry name" value="BphY/WalK/GraS-like"/>
</dbReference>
<evidence type="ECO:0000256" key="2">
    <source>
        <dbReference type="ARBA" id="ARBA00004236"/>
    </source>
</evidence>
<evidence type="ECO:0000256" key="4">
    <source>
        <dbReference type="ARBA" id="ARBA00022475"/>
    </source>
</evidence>
<dbReference type="FunFam" id="3.30.565.10:FF:000023">
    <property type="entry name" value="PAS domain-containing sensor histidine kinase"/>
    <property type="match status" value="1"/>
</dbReference>
<dbReference type="PANTHER" id="PTHR45453">
    <property type="entry name" value="PHOSPHATE REGULON SENSOR PROTEIN PHOR"/>
    <property type="match status" value="1"/>
</dbReference>
<feature type="transmembrane region" description="Helical" evidence="12">
    <location>
        <begin position="12"/>
        <end position="33"/>
    </location>
</feature>
<evidence type="ECO:0000256" key="5">
    <source>
        <dbReference type="ARBA" id="ARBA00022553"/>
    </source>
</evidence>
<feature type="transmembrane region" description="Helical" evidence="12">
    <location>
        <begin position="336"/>
        <end position="356"/>
    </location>
</feature>
<keyword evidence="9" id="KW-0067">ATP-binding</keyword>
<comment type="catalytic activity">
    <reaction evidence="1">
        <text>ATP + protein L-histidine = ADP + protein N-phospho-L-histidine.</text>
        <dbReference type="EC" id="2.7.13.3"/>
    </reaction>
</comment>
<feature type="transmembrane region" description="Helical" evidence="12">
    <location>
        <begin position="363"/>
        <end position="385"/>
    </location>
</feature>
<dbReference type="KEGG" id="sus:Acid_1851"/>
<evidence type="ECO:0000256" key="8">
    <source>
        <dbReference type="ARBA" id="ARBA00022777"/>
    </source>
</evidence>
<proteinExistence type="predicted"/>
<dbReference type="InterPro" id="IPR036097">
    <property type="entry name" value="HisK_dim/P_sf"/>
</dbReference>
<dbReference type="PROSITE" id="PS50109">
    <property type="entry name" value="HIS_KIN"/>
    <property type="match status" value="1"/>
</dbReference>
<dbReference type="Gene3D" id="3.30.565.10">
    <property type="entry name" value="Histidine kinase-like ATPase, C-terminal domain"/>
    <property type="match status" value="1"/>
</dbReference>
<keyword evidence="6" id="KW-0808">Transferase</keyword>
<dbReference type="Pfam" id="PF02518">
    <property type="entry name" value="HATPase_c"/>
    <property type="match status" value="1"/>
</dbReference>
<dbReference type="eggNOG" id="COG2205">
    <property type="taxonomic scope" value="Bacteria"/>
</dbReference>
<keyword evidence="11 12" id="KW-0472">Membrane</keyword>
<evidence type="ECO:0000256" key="9">
    <source>
        <dbReference type="ARBA" id="ARBA00022840"/>
    </source>
</evidence>
<evidence type="ECO:0000256" key="6">
    <source>
        <dbReference type="ARBA" id="ARBA00022679"/>
    </source>
</evidence>
<dbReference type="InterPro" id="IPR036890">
    <property type="entry name" value="HATPase_C_sf"/>
</dbReference>
<protein>
    <recommendedName>
        <fullName evidence="3">histidine kinase</fullName>
        <ecNumber evidence="3">2.7.13.3</ecNumber>
    </recommendedName>
</protein>
<evidence type="ECO:0000256" key="7">
    <source>
        <dbReference type="ARBA" id="ARBA00022741"/>
    </source>
</evidence>
<evidence type="ECO:0000259" key="13">
    <source>
        <dbReference type="PROSITE" id="PS50109"/>
    </source>
</evidence>
<evidence type="ECO:0000256" key="10">
    <source>
        <dbReference type="ARBA" id="ARBA00023012"/>
    </source>
</evidence>
<sequence precursor="true">MRFPFRVGWNSTASYVGLLLASFALALFTSYILGSQLNIWAYDAMYRAYRPPAIQPESVVLAIDELTLVQCGGIRGIRRPIAEALRILAPAKPKVVAIDVILADKGDEVGDAALSAALHATPNLVLSTELIDGDRIWEDPRPEFMGKAKLGHVSAVPDKEDMVTRKILLYQHSAREQRGALALEAFLLSRGVATPRESLEFTALRGGLASAELQVGDVTIPVLEDKREKRRFMRVHFFPPGSTVPIVSMRRLLDDPSLAAQFAGKVVFIGVTANSEVQDRLFTPVGRTAGIEINAAAFETMAHRLFFTDVTPIQEDLIVLALLAAIGLAFRYLPGWWAYAAGAIILFSASIIPYVFFQHHLVFPFATSFLVAWMGTLTAASYYHLVVRRNLRVEQASRERYQQAMHFVTHEMRTPLSAIQGSSELISRYSLTEEKRQQIALLINSESKRLARMVEIFLNVERLSAGQMELKREAISVKEMMEVCVQRVTPLAERKHIAITLEPVPENLSVTGDRELMEYACYNLLTNAVKYSPQRTEVTASAWRDDSLVRIAVKDQGIGMDQKEVKQIFQKFYRTKKAEESGEAGTGIGLSIVQQIIEQHGGKIEVTSRPGAGSCFTVVVPARALAPVSTAAERH</sequence>
<dbReference type="CDD" id="cd00082">
    <property type="entry name" value="HisKA"/>
    <property type="match status" value="1"/>
</dbReference>
<dbReference type="SMART" id="SM00387">
    <property type="entry name" value="HATPase_c"/>
    <property type="match status" value="1"/>
</dbReference>
<name>Q027H2_SOLUE</name>
<evidence type="ECO:0000256" key="12">
    <source>
        <dbReference type="SAM" id="Phobius"/>
    </source>
</evidence>
<keyword evidence="4" id="KW-1003">Cell membrane</keyword>
<dbReference type="Gene3D" id="1.10.287.130">
    <property type="match status" value="1"/>
</dbReference>
<dbReference type="GO" id="GO:0005886">
    <property type="term" value="C:plasma membrane"/>
    <property type="evidence" value="ECO:0007669"/>
    <property type="project" value="UniProtKB-SubCell"/>
</dbReference>
<dbReference type="SMART" id="SM01080">
    <property type="entry name" value="CHASE2"/>
    <property type="match status" value="1"/>
</dbReference>
<dbReference type="GO" id="GO:0005524">
    <property type="term" value="F:ATP binding"/>
    <property type="evidence" value="ECO:0007669"/>
    <property type="project" value="UniProtKB-KW"/>
</dbReference>
<dbReference type="InterPro" id="IPR003661">
    <property type="entry name" value="HisK_dim/P_dom"/>
</dbReference>
<keyword evidence="10" id="KW-0902">Two-component regulatory system</keyword>
<keyword evidence="12" id="KW-1133">Transmembrane helix</keyword>
<dbReference type="SMART" id="SM00388">
    <property type="entry name" value="HisKA"/>
    <property type="match status" value="1"/>
</dbReference>
<accession>Q027H2</accession>
<gene>
    <name evidence="14" type="ordered locus">Acid_1851</name>
</gene>
<dbReference type="eggNOG" id="COG4252">
    <property type="taxonomic scope" value="Bacteria"/>
</dbReference>
<dbReference type="InterPro" id="IPR004358">
    <property type="entry name" value="Sig_transdc_His_kin-like_C"/>
</dbReference>
<dbReference type="GO" id="GO:0004721">
    <property type="term" value="F:phosphoprotein phosphatase activity"/>
    <property type="evidence" value="ECO:0007669"/>
    <property type="project" value="TreeGrafter"/>
</dbReference>
<keyword evidence="7" id="KW-0547">Nucleotide-binding</keyword>
<comment type="subcellular location">
    <subcellularLocation>
        <location evidence="2">Cell membrane</location>
    </subcellularLocation>
</comment>
<dbReference type="EC" id="2.7.13.3" evidence="3"/>
<keyword evidence="12" id="KW-0812">Transmembrane</keyword>
<dbReference type="STRING" id="234267.Acid_1851"/>
<feature type="domain" description="Histidine kinase" evidence="13">
    <location>
        <begin position="407"/>
        <end position="624"/>
    </location>
</feature>
<keyword evidence="5" id="KW-0597">Phosphoprotein</keyword>
<reference evidence="14" key="1">
    <citation type="submission" date="2006-10" db="EMBL/GenBank/DDBJ databases">
        <title>Complete sequence of Solibacter usitatus Ellin6076.</title>
        <authorList>
            <consortium name="US DOE Joint Genome Institute"/>
            <person name="Copeland A."/>
            <person name="Lucas S."/>
            <person name="Lapidus A."/>
            <person name="Barry K."/>
            <person name="Detter J.C."/>
            <person name="Glavina del Rio T."/>
            <person name="Hammon N."/>
            <person name="Israni S."/>
            <person name="Dalin E."/>
            <person name="Tice H."/>
            <person name="Pitluck S."/>
            <person name="Thompson L.S."/>
            <person name="Brettin T."/>
            <person name="Bruce D."/>
            <person name="Han C."/>
            <person name="Tapia R."/>
            <person name="Gilna P."/>
            <person name="Schmutz J."/>
            <person name="Larimer F."/>
            <person name="Land M."/>
            <person name="Hauser L."/>
            <person name="Kyrpides N."/>
            <person name="Mikhailova N."/>
            <person name="Janssen P.H."/>
            <person name="Kuske C.R."/>
            <person name="Richardson P."/>
        </authorList>
    </citation>
    <scope>NUCLEOTIDE SEQUENCE</scope>
    <source>
        <strain evidence="14">Ellin6076</strain>
    </source>
</reference>
<dbReference type="InParanoid" id="Q027H2"/>
<evidence type="ECO:0000313" key="14">
    <source>
        <dbReference type="EMBL" id="ABJ82841.1"/>
    </source>
</evidence>
<evidence type="ECO:0000256" key="1">
    <source>
        <dbReference type="ARBA" id="ARBA00000085"/>
    </source>
</evidence>
<keyword evidence="8 14" id="KW-0418">Kinase</keyword>
<organism evidence="14">
    <name type="scientific">Solibacter usitatus (strain Ellin6076)</name>
    <dbReference type="NCBI Taxonomy" id="234267"/>
    <lineage>
        <taxon>Bacteria</taxon>
        <taxon>Pseudomonadati</taxon>
        <taxon>Acidobacteriota</taxon>
        <taxon>Terriglobia</taxon>
        <taxon>Bryobacterales</taxon>
        <taxon>Solibacteraceae</taxon>
        <taxon>Candidatus Solibacter</taxon>
    </lineage>
</organism>
<dbReference type="Pfam" id="PF00512">
    <property type="entry name" value="HisKA"/>
    <property type="match status" value="1"/>
</dbReference>
<dbReference type="InterPro" id="IPR005467">
    <property type="entry name" value="His_kinase_dom"/>
</dbReference>
<dbReference type="SUPFAM" id="SSF55874">
    <property type="entry name" value="ATPase domain of HSP90 chaperone/DNA topoisomerase II/histidine kinase"/>
    <property type="match status" value="1"/>
</dbReference>
<dbReference type="InterPro" id="IPR003594">
    <property type="entry name" value="HATPase_dom"/>
</dbReference>